<dbReference type="Pfam" id="PF04576">
    <property type="entry name" value="Zein-binding"/>
    <property type="match status" value="1"/>
</dbReference>
<gene>
    <name evidence="9" type="ORF">LTRI10_LOCUS45592</name>
</gene>
<comment type="subcellular location">
    <subcellularLocation>
        <location evidence="1">Membrane</location>
        <topology evidence="1">Single-pass membrane protein</topology>
    </subcellularLocation>
</comment>
<evidence type="ECO:0000256" key="1">
    <source>
        <dbReference type="ARBA" id="ARBA00004167"/>
    </source>
</evidence>
<evidence type="ECO:0000256" key="5">
    <source>
        <dbReference type="SAM" id="Coils"/>
    </source>
</evidence>
<feature type="compositionally biased region" description="Low complexity" evidence="6">
    <location>
        <begin position="949"/>
        <end position="960"/>
    </location>
</feature>
<feature type="region of interest" description="Disordered" evidence="6">
    <location>
        <begin position="436"/>
        <end position="475"/>
    </location>
</feature>
<keyword evidence="5" id="KW-0175">Coiled coil</keyword>
<evidence type="ECO:0000256" key="6">
    <source>
        <dbReference type="SAM" id="MobiDB-lite"/>
    </source>
</evidence>
<feature type="coiled-coil region" evidence="5">
    <location>
        <begin position="634"/>
        <end position="739"/>
    </location>
</feature>
<keyword evidence="4 7" id="KW-0472">Membrane</keyword>
<organism evidence="9 10">
    <name type="scientific">Linum trigynum</name>
    <dbReference type="NCBI Taxonomy" id="586398"/>
    <lineage>
        <taxon>Eukaryota</taxon>
        <taxon>Viridiplantae</taxon>
        <taxon>Streptophyta</taxon>
        <taxon>Embryophyta</taxon>
        <taxon>Tracheophyta</taxon>
        <taxon>Spermatophyta</taxon>
        <taxon>Magnoliopsida</taxon>
        <taxon>eudicotyledons</taxon>
        <taxon>Gunneridae</taxon>
        <taxon>Pentapetalae</taxon>
        <taxon>rosids</taxon>
        <taxon>fabids</taxon>
        <taxon>Malpighiales</taxon>
        <taxon>Linaceae</taxon>
        <taxon>Linum</taxon>
    </lineage>
</organism>
<reference evidence="9 10" key="1">
    <citation type="submission" date="2024-04" db="EMBL/GenBank/DDBJ databases">
        <authorList>
            <person name="Fracassetti M."/>
        </authorList>
    </citation>
    <scope>NUCLEOTIDE SEQUENCE [LARGE SCALE GENOMIC DNA]</scope>
</reference>
<keyword evidence="3 7" id="KW-1133">Transmembrane helix</keyword>
<dbReference type="InterPro" id="IPR039306">
    <property type="entry name" value="MYOB"/>
</dbReference>
<feature type="transmembrane region" description="Helical" evidence="7">
    <location>
        <begin position="20"/>
        <end position="44"/>
    </location>
</feature>
<name>A0AAV2G5N1_9ROSI</name>
<feature type="compositionally biased region" description="Acidic residues" evidence="6">
    <location>
        <begin position="456"/>
        <end position="465"/>
    </location>
</feature>
<protein>
    <recommendedName>
        <fullName evidence="8">GTD-binding domain-containing protein</fullName>
    </recommendedName>
</protein>
<feature type="region of interest" description="Disordered" evidence="6">
    <location>
        <begin position="754"/>
        <end position="808"/>
    </location>
</feature>
<feature type="region of interest" description="Disordered" evidence="6">
    <location>
        <begin position="924"/>
        <end position="960"/>
    </location>
</feature>
<dbReference type="PROSITE" id="PS51775">
    <property type="entry name" value="GTD_BINDING"/>
    <property type="match status" value="1"/>
</dbReference>
<sequence length="1035" mass="115243">MAANKFATMLHRNTPRITVVLIYAFLEWILIILLLLNSCFSFLISKFASYFGLPPPCLWCSPAISSSISHTDLICESHAKEISTLTFCNSHHRLADSQSMCLHCLASAPPRSASTAAPTVAAAFSFISWVAANGDHDKTKKKADNCHHQCSCCGEIVAPDLYPPPPYLLLNPLKCGIQDAADDMKGVHLMLMGMEANDDDDDGDRGDGEAGANADCFSSLEDGTVEVLKETRNREQQGEAERQRSCIEMEFVKQNQPSSDDHDRFIEYCFGEDDPLEIMSLHHVHHDSGSGFDSSTSSAYQVGSCKSPGLKQEIQGDEALVDAEEEHKEKIHSEEEEEAARSIEIYASTEKNGERSLAVDLAEPTTTGLDEDANTQGWEIHNSEAKQGILLNCGDQQHEAEIEDMEPVGKQEENSTAQEGIAEDTAVTLNNEFEELHTPSSTEVQEESTPLPSQIEENEEEEESEPATAPEQSHVTSNGLGELLHFNTSVEKNDAPQQSHVNSNGLGELLHCNTSIEKNDAPQQSHVTSNGLGELLQCNTSIEKNDAPQQSHVISNGLAELLLFNTSVEKSEEGIGNPDQERLPDTPNFMDNIQSNLHNKLLMMFEKRDSGAEESFDDGSVVSEIENGDPVLTIERLRTALKSEQNALNALYTELEEERSASAIAANQTMAMINRLQEEKAAMQMEALQYQRMMEEQSEYDQEALQLLNDLMIKREKEKQELERELEVYRKRVLDYEAREELIMVRRRRSEDGSLRSVKSSSTCNNGEDSEELSSIDLNREARDESGSMSENPESSNDHNSYGGGEDENINLEEITMDCVHHMTALDDSLAEFEDERLSILDQLKVLEEKLLNLGDSDELMNDVNSVRQSLNYSSVSQHGFDDSYDNELSTPEEEDGAKETKHCPERKTMASMAKSLLPLLDAAEEDDDDREEEAEEGLTNEKKNVEISGMDGDSSSVVSRFGGESKTLAIEDEVDHVYERLQALEADREFLKHCMSSIQKGDKGMDLLQEILQHLRDLRAVEFRVKSMSESPLS</sequence>
<feature type="region of interest" description="Disordered" evidence="6">
    <location>
        <begin position="878"/>
        <end position="907"/>
    </location>
</feature>
<dbReference type="GO" id="GO:0016020">
    <property type="term" value="C:membrane"/>
    <property type="evidence" value="ECO:0007669"/>
    <property type="project" value="UniProtKB-SubCell"/>
</dbReference>
<feature type="domain" description="GTD-binding" evidence="8">
    <location>
        <begin position="632"/>
        <end position="730"/>
    </location>
</feature>
<feature type="compositionally biased region" description="Polar residues" evidence="6">
    <location>
        <begin position="757"/>
        <end position="767"/>
    </location>
</feature>
<dbReference type="PANTHER" id="PTHR31448">
    <property type="entry name" value="MYOSIN-BINDING PROTEIN 2"/>
    <property type="match status" value="1"/>
</dbReference>
<proteinExistence type="predicted"/>
<evidence type="ECO:0000313" key="10">
    <source>
        <dbReference type="Proteomes" id="UP001497516"/>
    </source>
</evidence>
<evidence type="ECO:0000256" key="3">
    <source>
        <dbReference type="ARBA" id="ARBA00022989"/>
    </source>
</evidence>
<evidence type="ECO:0000256" key="7">
    <source>
        <dbReference type="SAM" id="Phobius"/>
    </source>
</evidence>
<keyword evidence="2 7" id="KW-0812">Transmembrane</keyword>
<feature type="compositionally biased region" description="Acidic residues" evidence="6">
    <location>
        <begin position="924"/>
        <end position="939"/>
    </location>
</feature>
<evidence type="ECO:0000256" key="4">
    <source>
        <dbReference type="ARBA" id="ARBA00023136"/>
    </source>
</evidence>
<dbReference type="PANTHER" id="PTHR31448:SF34">
    <property type="entry name" value="MYOSIN-BINDING PROTEIN 3"/>
    <property type="match status" value="1"/>
</dbReference>
<evidence type="ECO:0000256" key="2">
    <source>
        <dbReference type="ARBA" id="ARBA00022692"/>
    </source>
</evidence>
<accession>A0AAV2G5N1</accession>
<dbReference type="Proteomes" id="UP001497516">
    <property type="component" value="Chromosome 8"/>
</dbReference>
<evidence type="ECO:0000259" key="8">
    <source>
        <dbReference type="PROSITE" id="PS51775"/>
    </source>
</evidence>
<feature type="compositionally biased region" description="Basic and acidic residues" evidence="6">
    <location>
        <begin position="898"/>
        <end position="907"/>
    </location>
</feature>
<dbReference type="EMBL" id="OZ034821">
    <property type="protein sequence ID" value="CAL1405826.1"/>
    <property type="molecule type" value="Genomic_DNA"/>
</dbReference>
<feature type="compositionally biased region" description="Polar residues" evidence="6">
    <location>
        <begin position="787"/>
        <end position="800"/>
    </location>
</feature>
<feature type="compositionally biased region" description="Acidic residues" evidence="6">
    <location>
        <begin position="883"/>
        <end position="897"/>
    </location>
</feature>
<dbReference type="InterPro" id="IPR007656">
    <property type="entry name" value="GTD-bd"/>
</dbReference>
<keyword evidence="10" id="KW-1185">Reference proteome</keyword>
<dbReference type="AlphaFoldDB" id="A0AAV2G5N1"/>
<feature type="compositionally biased region" description="Polar residues" evidence="6">
    <location>
        <begin position="438"/>
        <end position="452"/>
    </location>
</feature>
<evidence type="ECO:0000313" key="9">
    <source>
        <dbReference type="EMBL" id="CAL1405826.1"/>
    </source>
</evidence>
<dbReference type="GO" id="GO:0080115">
    <property type="term" value="F:myosin XI tail binding"/>
    <property type="evidence" value="ECO:0007669"/>
    <property type="project" value="UniProtKB-ARBA"/>
</dbReference>